<dbReference type="PANTHER" id="PTHR28309">
    <property type="entry name" value="REQUIRED FOR EXCISION 1-B DOMAIN-CONTAINING PROTEIN"/>
    <property type="match status" value="1"/>
</dbReference>
<keyword evidence="2" id="KW-1185">Reference proteome</keyword>
<evidence type="ECO:0000313" key="1">
    <source>
        <dbReference type="EMBL" id="CAJ1938324.1"/>
    </source>
</evidence>
<protein>
    <submittedName>
        <fullName evidence="1">Uncharacterized protein</fullName>
    </submittedName>
</protein>
<name>A0AAD2CNB5_9STRA</name>
<dbReference type="Pfam" id="PF14966">
    <property type="entry name" value="DNA_repr_REX1B"/>
    <property type="match status" value="1"/>
</dbReference>
<dbReference type="PANTHER" id="PTHR28309:SF1">
    <property type="entry name" value="REQUIRED FOR EXCISION 1-B DOMAIN-CONTAINING PROTEIN"/>
    <property type="match status" value="1"/>
</dbReference>
<gene>
    <name evidence="1" type="ORF">CYCCA115_LOCUS6080</name>
</gene>
<comment type="caution">
    <text evidence="1">The sequence shown here is derived from an EMBL/GenBank/DDBJ whole genome shotgun (WGS) entry which is preliminary data.</text>
</comment>
<dbReference type="AlphaFoldDB" id="A0AAD2CNB5"/>
<dbReference type="Proteomes" id="UP001295423">
    <property type="component" value="Unassembled WGS sequence"/>
</dbReference>
<evidence type="ECO:0000313" key="2">
    <source>
        <dbReference type="Proteomes" id="UP001295423"/>
    </source>
</evidence>
<dbReference type="InterPro" id="IPR039491">
    <property type="entry name" value="REX1-B"/>
</dbReference>
<accession>A0AAD2CNB5</accession>
<proteinExistence type="predicted"/>
<dbReference type="EMBL" id="CAKOGP040000702">
    <property type="protein sequence ID" value="CAJ1938324.1"/>
    <property type="molecule type" value="Genomic_DNA"/>
</dbReference>
<sequence>MNSNSQGIPIEDALSILSLRKPHHHADCNSIGDRAKHMGQTIDLLETTTTTAERGNEEIRIRDEERHKKVQNELNEMPESELLQAVLRVQEDRVKTYKNYETDLGTVLHTGNMTGYPDACLSATASFSVLSETVNAIQSVLEQREQKELVGLLKQLQGYEKDKLHITAAHHLERIRKRNEEMQPNCDPRNMKLLEDGVASLQHKINATVDNINETIDEIRCMLLDLDDQ</sequence>
<reference evidence="1" key="1">
    <citation type="submission" date="2023-08" db="EMBL/GenBank/DDBJ databases">
        <authorList>
            <person name="Audoor S."/>
            <person name="Bilcke G."/>
        </authorList>
    </citation>
    <scope>NUCLEOTIDE SEQUENCE</scope>
</reference>
<organism evidence="1 2">
    <name type="scientific">Cylindrotheca closterium</name>
    <dbReference type="NCBI Taxonomy" id="2856"/>
    <lineage>
        <taxon>Eukaryota</taxon>
        <taxon>Sar</taxon>
        <taxon>Stramenopiles</taxon>
        <taxon>Ochrophyta</taxon>
        <taxon>Bacillariophyta</taxon>
        <taxon>Bacillariophyceae</taxon>
        <taxon>Bacillariophycidae</taxon>
        <taxon>Bacillariales</taxon>
        <taxon>Bacillariaceae</taxon>
        <taxon>Cylindrotheca</taxon>
    </lineage>
</organism>